<evidence type="ECO:0000313" key="2">
    <source>
        <dbReference type="Proteomes" id="UP000265520"/>
    </source>
</evidence>
<sequence>WPAEVRQVPPFMHEYYTDVIDILGDRHYGFLVVYVLLGRSDEEHQMVRLDLTMS</sequence>
<reference evidence="1 2" key="1">
    <citation type="journal article" date="2018" name="Front. Plant Sci.">
        <title>Red Clover (Trifolium pratense) and Zigzag Clover (T. medium) - A Picture of Genomic Similarities and Differences.</title>
        <authorList>
            <person name="Dluhosova J."/>
            <person name="Istvanek J."/>
            <person name="Nedelnik J."/>
            <person name="Repkova J."/>
        </authorList>
    </citation>
    <scope>NUCLEOTIDE SEQUENCE [LARGE SCALE GENOMIC DNA]</scope>
    <source>
        <strain evidence="2">cv. 10/8</strain>
        <tissue evidence="1">Leaf</tissue>
    </source>
</reference>
<dbReference type="AlphaFoldDB" id="A0A392SCT8"/>
<comment type="caution">
    <text evidence="1">The sequence shown here is derived from an EMBL/GenBank/DDBJ whole genome shotgun (WGS) entry which is preliminary data.</text>
</comment>
<accession>A0A392SCT8</accession>
<organism evidence="1 2">
    <name type="scientific">Trifolium medium</name>
    <dbReference type="NCBI Taxonomy" id="97028"/>
    <lineage>
        <taxon>Eukaryota</taxon>
        <taxon>Viridiplantae</taxon>
        <taxon>Streptophyta</taxon>
        <taxon>Embryophyta</taxon>
        <taxon>Tracheophyta</taxon>
        <taxon>Spermatophyta</taxon>
        <taxon>Magnoliopsida</taxon>
        <taxon>eudicotyledons</taxon>
        <taxon>Gunneridae</taxon>
        <taxon>Pentapetalae</taxon>
        <taxon>rosids</taxon>
        <taxon>fabids</taxon>
        <taxon>Fabales</taxon>
        <taxon>Fabaceae</taxon>
        <taxon>Papilionoideae</taxon>
        <taxon>50 kb inversion clade</taxon>
        <taxon>NPAAA clade</taxon>
        <taxon>Hologalegina</taxon>
        <taxon>IRL clade</taxon>
        <taxon>Trifolieae</taxon>
        <taxon>Trifolium</taxon>
    </lineage>
</organism>
<protein>
    <submittedName>
        <fullName evidence="1">Uncharacterized protein</fullName>
    </submittedName>
</protein>
<proteinExistence type="predicted"/>
<dbReference type="EMBL" id="LXQA010347273">
    <property type="protein sequence ID" value="MCI45695.1"/>
    <property type="molecule type" value="Genomic_DNA"/>
</dbReference>
<evidence type="ECO:0000313" key="1">
    <source>
        <dbReference type="EMBL" id="MCI45695.1"/>
    </source>
</evidence>
<dbReference type="Proteomes" id="UP000265520">
    <property type="component" value="Unassembled WGS sequence"/>
</dbReference>
<feature type="non-terminal residue" evidence="1">
    <location>
        <position position="1"/>
    </location>
</feature>
<name>A0A392SCT8_9FABA</name>
<keyword evidence="2" id="KW-1185">Reference proteome</keyword>